<gene>
    <name evidence="2" type="ORF">EPUS_06446</name>
</gene>
<protein>
    <submittedName>
        <fullName evidence="2">Uncharacterized protein</fullName>
    </submittedName>
</protein>
<dbReference type="AlphaFoldDB" id="U1GYF1"/>
<dbReference type="OrthoDB" id="10396814at2759"/>
<name>U1GYF1_ENDPU</name>
<dbReference type="Proteomes" id="UP000019373">
    <property type="component" value="Unassembled WGS sequence"/>
</dbReference>
<keyword evidence="3" id="KW-1185">Reference proteome</keyword>
<evidence type="ECO:0000313" key="2">
    <source>
        <dbReference type="EMBL" id="ERF77166.1"/>
    </source>
</evidence>
<accession>U1GYF1</accession>
<dbReference type="HOGENOM" id="CLU_1578514_0_0_1"/>
<evidence type="ECO:0000313" key="3">
    <source>
        <dbReference type="Proteomes" id="UP000019373"/>
    </source>
</evidence>
<organism evidence="2 3">
    <name type="scientific">Endocarpon pusillum (strain Z07020 / HMAS-L-300199)</name>
    <name type="common">Lichen-forming fungus</name>
    <dbReference type="NCBI Taxonomy" id="1263415"/>
    <lineage>
        <taxon>Eukaryota</taxon>
        <taxon>Fungi</taxon>
        <taxon>Dikarya</taxon>
        <taxon>Ascomycota</taxon>
        <taxon>Pezizomycotina</taxon>
        <taxon>Eurotiomycetes</taxon>
        <taxon>Chaetothyriomycetidae</taxon>
        <taxon>Verrucariales</taxon>
        <taxon>Verrucariaceae</taxon>
        <taxon>Endocarpon</taxon>
    </lineage>
</organism>
<reference evidence="3" key="1">
    <citation type="journal article" date="2014" name="BMC Genomics">
        <title>Genome characteristics reveal the impact of lichenization on lichen-forming fungus Endocarpon pusillum Hedwig (Verrucariales, Ascomycota).</title>
        <authorList>
            <person name="Wang Y.-Y."/>
            <person name="Liu B."/>
            <person name="Zhang X.-Y."/>
            <person name="Zhou Q.-M."/>
            <person name="Zhang T."/>
            <person name="Li H."/>
            <person name="Yu Y.-F."/>
            <person name="Zhang X.-L."/>
            <person name="Hao X.-Y."/>
            <person name="Wang M."/>
            <person name="Wang L."/>
            <person name="Wei J.-C."/>
        </authorList>
    </citation>
    <scope>NUCLEOTIDE SEQUENCE [LARGE SCALE GENOMIC DNA]</scope>
    <source>
        <strain evidence="3">Z07020 / HMAS-L-300199</strain>
    </source>
</reference>
<dbReference type="RefSeq" id="XP_007785461.1">
    <property type="nucleotide sequence ID" value="XM_007787271.1"/>
</dbReference>
<evidence type="ECO:0000256" key="1">
    <source>
        <dbReference type="SAM" id="MobiDB-lite"/>
    </source>
</evidence>
<sequence>MSFLDASLQLPSLTIDIRSQLLLHNAVHDRSVSEDERPHNNLPMVDKEPASDVEEPAWLLNLSAGAPSWPDYPPERPWPKSDIVMEVYDLEAIFRASLYLLKDHSQSTETPYFKETQINTNAPYTAVRPGHYRTKPTGPGCKNSGCYWGSGSIDCRDALLALPAQTTAC</sequence>
<dbReference type="GeneID" id="19241386"/>
<feature type="region of interest" description="Disordered" evidence="1">
    <location>
        <begin position="30"/>
        <end position="50"/>
    </location>
</feature>
<dbReference type="EMBL" id="KE720649">
    <property type="protein sequence ID" value="ERF77166.1"/>
    <property type="molecule type" value="Genomic_DNA"/>
</dbReference>
<proteinExistence type="predicted"/>